<feature type="transmembrane region" description="Helical" evidence="7">
    <location>
        <begin position="12"/>
        <end position="30"/>
    </location>
</feature>
<evidence type="ECO:0000256" key="4">
    <source>
        <dbReference type="ARBA" id="ARBA00022827"/>
    </source>
</evidence>
<evidence type="ECO:0000256" key="1">
    <source>
        <dbReference type="ARBA" id="ARBA00001974"/>
    </source>
</evidence>
<dbReference type="PROSITE" id="PS51384">
    <property type="entry name" value="FAD_FR"/>
    <property type="match status" value="1"/>
</dbReference>
<feature type="binding site" evidence="6">
    <location>
        <position position="334"/>
    </location>
    <ligand>
        <name>FAD</name>
        <dbReference type="ChEBI" id="CHEBI:57692"/>
    </ligand>
</feature>
<dbReference type="CDD" id="cd06183">
    <property type="entry name" value="cyt_b5_reduct_like"/>
    <property type="match status" value="1"/>
</dbReference>
<evidence type="ECO:0000313" key="10">
    <source>
        <dbReference type="Proteomes" id="UP000789759"/>
    </source>
</evidence>
<dbReference type="Pfam" id="PF00175">
    <property type="entry name" value="NAD_binding_1"/>
    <property type="match status" value="1"/>
</dbReference>
<keyword evidence="3 6" id="KW-0285">Flavoprotein</keyword>
<keyword evidence="7" id="KW-0812">Transmembrane</keyword>
<feature type="binding site" evidence="6">
    <location>
        <position position="336"/>
    </location>
    <ligand>
        <name>FAD</name>
        <dbReference type="ChEBI" id="CHEBI:57692"/>
    </ligand>
</feature>
<dbReference type="SUPFAM" id="SSF55856">
    <property type="entry name" value="Cytochrome b5-like heme/steroid binding domain"/>
    <property type="match status" value="1"/>
</dbReference>
<dbReference type="InterPro" id="IPR017938">
    <property type="entry name" value="Riboflavin_synthase-like_b-brl"/>
</dbReference>
<dbReference type="EMBL" id="CAJVQA010001044">
    <property type="protein sequence ID" value="CAG8500457.1"/>
    <property type="molecule type" value="Genomic_DNA"/>
</dbReference>
<dbReference type="OrthoDB" id="823504at2759"/>
<feature type="binding site" evidence="6">
    <location>
        <position position="352"/>
    </location>
    <ligand>
        <name>FAD</name>
        <dbReference type="ChEBI" id="CHEBI:57692"/>
    </ligand>
</feature>
<feature type="binding site" evidence="6">
    <location>
        <position position="360"/>
    </location>
    <ligand>
        <name>FAD</name>
        <dbReference type="ChEBI" id="CHEBI:57692"/>
    </ligand>
</feature>
<evidence type="ECO:0000256" key="5">
    <source>
        <dbReference type="ARBA" id="ARBA00023002"/>
    </source>
</evidence>
<sequence length="694" mass="79613">MTLKTLEANNISHCIASVLFPISILIVRYWKHHNLHLKAHRFIQLVGGISASAFGSAAISTVVATQTPHACDSFVWKIAYICWIAIILNCFLICELWWHFEALVCRFLCIKYETVTDKNLMRTSDEDYVKLPEFTWEEINERVQRGAYLVVCDGLVVDIRSFFDSHPEALLIPKDIDYKNYTSVIAKHINHLQGKQKPRRRLTVAKFIDNINVKFYSREPLAQHAHSRLAIQKMMSMVIGRVYEKVNEKGHLTPKSSYQYLENNPPVEIDTISIKFHRYRLTSKKMINANIEYPVMKFTFSKIHQVEKDVYAEKFLPGHYIEVQSRVNGQIVIRSYTPLEGSLSKSFTIYVKIYPRGLFSQHLNEQLIGCEIQARGPFDAYDRGRAYLSPTLTEPLSSRQRLTGMLPTKKSSLLNPDSPDGCWDELYMIAGGTGITPMLQLIKYHLERSMKQKNDINENVNYKRMHLLFGNRKIEDVIDGILLEDLVLSSQGQLTITYCLSEPPPDWDGLQGRIKKQIIQDWMNMTQGIFLQSPNKSQINILHNHSIRRAVKNEHSWSHSPTLKPQPPFMRSHDVSPTLMPQPPFMQSHEISPLLQYKSSSVHTLSRESSAPLTQLDNQKYENHINDMGPYPESEASTKKSRALSIDPDLANSEISDNLMQGKVIVSGPSGMLVTVEQELLEMGFNEEEMIILY</sequence>
<dbReference type="Gene3D" id="2.40.30.10">
    <property type="entry name" value="Translation factors"/>
    <property type="match status" value="1"/>
</dbReference>
<name>A0A9N8ZM27_9GLOM</name>
<evidence type="ECO:0000259" key="8">
    <source>
        <dbReference type="PROSITE" id="PS51384"/>
    </source>
</evidence>
<keyword evidence="10" id="KW-1185">Reference proteome</keyword>
<dbReference type="AlphaFoldDB" id="A0A9N8ZM27"/>
<accession>A0A9N8ZM27</accession>
<dbReference type="SUPFAM" id="SSF63380">
    <property type="entry name" value="Riboflavin synthase domain-like"/>
    <property type="match status" value="1"/>
</dbReference>
<dbReference type="InterPro" id="IPR039261">
    <property type="entry name" value="FNR_nucleotide-bd"/>
</dbReference>
<gene>
    <name evidence="9" type="ORF">CPELLU_LOCUS2422</name>
</gene>
<comment type="cofactor">
    <cofactor evidence="1 6">
        <name>FAD</name>
        <dbReference type="ChEBI" id="CHEBI:57692"/>
    </cofactor>
</comment>
<dbReference type="PRINTS" id="PR00406">
    <property type="entry name" value="CYTB5RDTASE"/>
</dbReference>
<proteinExistence type="inferred from homology"/>
<feature type="transmembrane region" description="Helical" evidence="7">
    <location>
        <begin position="78"/>
        <end position="100"/>
    </location>
</feature>
<protein>
    <submittedName>
        <fullName evidence="9">21044_t:CDS:1</fullName>
    </submittedName>
</protein>
<dbReference type="InterPro" id="IPR001433">
    <property type="entry name" value="OxRdtase_FAD/NAD-bd"/>
</dbReference>
<keyword evidence="7" id="KW-1133">Transmembrane helix</keyword>
<reference evidence="9" key="1">
    <citation type="submission" date="2021-06" db="EMBL/GenBank/DDBJ databases">
        <authorList>
            <person name="Kallberg Y."/>
            <person name="Tangrot J."/>
            <person name="Rosling A."/>
        </authorList>
    </citation>
    <scope>NUCLEOTIDE SEQUENCE</scope>
    <source>
        <strain evidence="9">FL966</strain>
    </source>
</reference>
<feature type="transmembrane region" description="Helical" evidence="7">
    <location>
        <begin position="42"/>
        <end position="66"/>
    </location>
</feature>
<dbReference type="Pfam" id="PF00970">
    <property type="entry name" value="FAD_binding_6"/>
    <property type="match status" value="1"/>
</dbReference>
<evidence type="ECO:0000256" key="7">
    <source>
        <dbReference type="SAM" id="Phobius"/>
    </source>
</evidence>
<dbReference type="InterPro" id="IPR036400">
    <property type="entry name" value="Cyt_B5-like_heme/steroid_sf"/>
</dbReference>
<dbReference type="Gene3D" id="3.40.50.80">
    <property type="entry name" value="Nucleotide-binding domain of ferredoxin-NADP reductase (FNR) module"/>
    <property type="match status" value="1"/>
</dbReference>
<evidence type="ECO:0000256" key="3">
    <source>
        <dbReference type="ARBA" id="ARBA00022630"/>
    </source>
</evidence>
<keyword evidence="7" id="KW-0472">Membrane</keyword>
<dbReference type="SUPFAM" id="SSF52343">
    <property type="entry name" value="Ferredoxin reductase-like, C-terminal NADP-linked domain"/>
    <property type="match status" value="1"/>
</dbReference>
<dbReference type="Proteomes" id="UP000789759">
    <property type="component" value="Unassembled WGS sequence"/>
</dbReference>
<evidence type="ECO:0000256" key="6">
    <source>
        <dbReference type="PIRSR" id="PIRSR601834-1"/>
    </source>
</evidence>
<dbReference type="PANTHER" id="PTHR19370">
    <property type="entry name" value="NADH-CYTOCHROME B5 REDUCTASE"/>
    <property type="match status" value="1"/>
</dbReference>
<feature type="binding site" evidence="6">
    <location>
        <position position="436"/>
    </location>
    <ligand>
        <name>FAD</name>
        <dbReference type="ChEBI" id="CHEBI:57692"/>
    </ligand>
</feature>
<dbReference type="Gene3D" id="3.10.120.10">
    <property type="entry name" value="Cytochrome b5-like heme/steroid binding domain"/>
    <property type="match status" value="1"/>
</dbReference>
<comment type="similarity">
    <text evidence="2">Belongs to the flavoprotein pyridine nucleotide cytochrome reductase family.</text>
</comment>
<dbReference type="GO" id="GO:0016491">
    <property type="term" value="F:oxidoreductase activity"/>
    <property type="evidence" value="ECO:0007669"/>
    <property type="project" value="UniProtKB-KW"/>
</dbReference>
<evidence type="ECO:0000256" key="2">
    <source>
        <dbReference type="ARBA" id="ARBA00006105"/>
    </source>
</evidence>
<keyword evidence="4 6" id="KW-0274">FAD</keyword>
<dbReference type="InterPro" id="IPR001834">
    <property type="entry name" value="CBR-like"/>
</dbReference>
<comment type="caution">
    <text evidence="9">The sequence shown here is derived from an EMBL/GenBank/DDBJ whole genome shotgun (WGS) entry which is preliminary data.</text>
</comment>
<dbReference type="InterPro" id="IPR017927">
    <property type="entry name" value="FAD-bd_FR_type"/>
</dbReference>
<evidence type="ECO:0000313" key="9">
    <source>
        <dbReference type="EMBL" id="CAG8500457.1"/>
    </source>
</evidence>
<feature type="domain" description="FAD-binding FR-type" evidence="8">
    <location>
        <begin position="274"/>
        <end position="384"/>
    </location>
</feature>
<organism evidence="9 10">
    <name type="scientific">Cetraspora pellucida</name>
    <dbReference type="NCBI Taxonomy" id="1433469"/>
    <lineage>
        <taxon>Eukaryota</taxon>
        <taxon>Fungi</taxon>
        <taxon>Fungi incertae sedis</taxon>
        <taxon>Mucoromycota</taxon>
        <taxon>Glomeromycotina</taxon>
        <taxon>Glomeromycetes</taxon>
        <taxon>Diversisporales</taxon>
        <taxon>Gigasporaceae</taxon>
        <taxon>Cetraspora</taxon>
    </lineage>
</organism>
<keyword evidence="5" id="KW-0560">Oxidoreductase</keyword>
<dbReference type="InterPro" id="IPR008333">
    <property type="entry name" value="Cbr1-like_FAD-bd_dom"/>
</dbReference>